<keyword evidence="3" id="KW-1185">Reference proteome</keyword>
<organism evidence="3">
    <name type="scientific">Schizophyllum commune (strain H4-8 / FGSC 9210)</name>
    <name type="common">Split gill fungus</name>
    <dbReference type="NCBI Taxonomy" id="578458"/>
    <lineage>
        <taxon>Eukaryota</taxon>
        <taxon>Fungi</taxon>
        <taxon>Dikarya</taxon>
        <taxon>Basidiomycota</taxon>
        <taxon>Agaricomycotina</taxon>
        <taxon>Agaricomycetes</taxon>
        <taxon>Agaricomycetidae</taxon>
        <taxon>Agaricales</taxon>
        <taxon>Schizophyllaceae</taxon>
        <taxon>Schizophyllum</taxon>
    </lineage>
</organism>
<dbReference type="Proteomes" id="UP000007431">
    <property type="component" value="Unassembled WGS sequence"/>
</dbReference>
<name>D8QL77_SCHCM</name>
<evidence type="ECO:0000313" key="2">
    <source>
        <dbReference type="EMBL" id="EFI91469.1"/>
    </source>
</evidence>
<dbReference type="VEuPathDB" id="FungiDB:SCHCODRAFT_02520581"/>
<protein>
    <submittedName>
        <fullName evidence="2">Uncharacterized protein</fullName>
    </submittedName>
</protein>
<dbReference type="AlphaFoldDB" id="D8QL77"/>
<proteinExistence type="predicted"/>
<dbReference type="EMBL" id="GL377317">
    <property type="protein sequence ID" value="EFI91469.1"/>
    <property type="molecule type" value="Genomic_DNA"/>
</dbReference>
<dbReference type="HOGENOM" id="CLU_2456030_0_0_1"/>
<gene>
    <name evidence="2" type="ORF">SCHCODRAFT_12376</name>
</gene>
<dbReference type="InParanoid" id="D8QL77"/>
<sequence>MDYGAPAMDYAPGIPPPCHSGPYANGISLPHANGASPPYANGISPYANGASPSYVIPVSYAGPEASHPHHGGKPAPRPPSVSRMRGVRG</sequence>
<evidence type="ECO:0000313" key="3">
    <source>
        <dbReference type="Proteomes" id="UP000007431"/>
    </source>
</evidence>
<reference evidence="2 3" key="1">
    <citation type="journal article" date="2010" name="Nat. Biotechnol.">
        <title>Genome sequence of the model mushroom Schizophyllum commune.</title>
        <authorList>
            <person name="Ohm R.A."/>
            <person name="de Jong J.F."/>
            <person name="Lugones L.G."/>
            <person name="Aerts A."/>
            <person name="Kothe E."/>
            <person name="Stajich J.E."/>
            <person name="de Vries R.P."/>
            <person name="Record E."/>
            <person name="Levasseur A."/>
            <person name="Baker S.E."/>
            <person name="Bartholomew K.A."/>
            <person name="Coutinho P.M."/>
            <person name="Erdmann S."/>
            <person name="Fowler T.J."/>
            <person name="Gathman A.C."/>
            <person name="Lombard V."/>
            <person name="Henrissat B."/>
            <person name="Knabe N."/>
            <person name="Kuees U."/>
            <person name="Lilly W.W."/>
            <person name="Lindquist E."/>
            <person name="Lucas S."/>
            <person name="Magnuson J.K."/>
            <person name="Piumi F."/>
            <person name="Raudaskoski M."/>
            <person name="Salamov A."/>
            <person name="Schmutz J."/>
            <person name="Schwarze F.W.M.R."/>
            <person name="vanKuyk P.A."/>
            <person name="Horton J.S."/>
            <person name="Grigoriev I.V."/>
            <person name="Woesten H.A.B."/>
        </authorList>
    </citation>
    <scope>NUCLEOTIDE SEQUENCE [LARGE SCALE GENOMIC DNA]</scope>
    <source>
        <strain evidence="3">H4-8 / FGSC 9210</strain>
    </source>
</reference>
<evidence type="ECO:0000256" key="1">
    <source>
        <dbReference type="SAM" id="MobiDB-lite"/>
    </source>
</evidence>
<accession>D8QL77</accession>
<dbReference type="OrthoDB" id="10337325at2759"/>
<feature type="region of interest" description="Disordered" evidence="1">
    <location>
        <begin position="59"/>
        <end position="89"/>
    </location>
</feature>